<name>A0ABW2SYE8_9ACTN</name>
<keyword evidence="5" id="KW-1185">Reference proteome</keyword>
<dbReference type="InterPro" id="IPR025736">
    <property type="entry name" value="PucR_C-HTH_dom"/>
</dbReference>
<gene>
    <name evidence="4" type="ORF">ACFQVD_12355</name>
</gene>
<dbReference type="PANTHER" id="PTHR33744">
    <property type="entry name" value="CARBOHYDRATE DIACID REGULATOR"/>
    <property type="match status" value="1"/>
</dbReference>
<dbReference type="PANTHER" id="PTHR33744:SF17">
    <property type="entry name" value="CONSERVED PROTEIN"/>
    <property type="match status" value="1"/>
</dbReference>
<protein>
    <submittedName>
        <fullName evidence="4">Helix-turn-helix domain-containing protein</fullName>
    </submittedName>
</protein>
<dbReference type="Gene3D" id="1.10.10.2840">
    <property type="entry name" value="PucR C-terminal helix-turn-helix domain"/>
    <property type="match status" value="1"/>
</dbReference>
<evidence type="ECO:0000313" key="5">
    <source>
        <dbReference type="Proteomes" id="UP001596514"/>
    </source>
</evidence>
<dbReference type="InterPro" id="IPR041522">
    <property type="entry name" value="CdaR_GGDEF"/>
</dbReference>
<dbReference type="Proteomes" id="UP001596514">
    <property type="component" value="Unassembled WGS sequence"/>
</dbReference>
<feature type="domain" description="CdaR GGDEF-like" evidence="3">
    <location>
        <begin position="157"/>
        <end position="246"/>
    </location>
</feature>
<dbReference type="InterPro" id="IPR051448">
    <property type="entry name" value="CdaR-like_regulators"/>
</dbReference>
<organism evidence="4 5">
    <name type="scientific">Streptosporangium amethystogenes subsp. fukuiense</name>
    <dbReference type="NCBI Taxonomy" id="698418"/>
    <lineage>
        <taxon>Bacteria</taxon>
        <taxon>Bacillati</taxon>
        <taxon>Actinomycetota</taxon>
        <taxon>Actinomycetes</taxon>
        <taxon>Streptosporangiales</taxon>
        <taxon>Streptosporangiaceae</taxon>
        <taxon>Streptosporangium</taxon>
    </lineage>
</organism>
<dbReference type="Pfam" id="PF13556">
    <property type="entry name" value="HTH_30"/>
    <property type="match status" value="1"/>
</dbReference>
<comment type="similarity">
    <text evidence="1">Belongs to the CdaR family.</text>
</comment>
<proteinExistence type="inferred from homology"/>
<reference evidence="5" key="1">
    <citation type="journal article" date="2019" name="Int. J. Syst. Evol. Microbiol.">
        <title>The Global Catalogue of Microorganisms (GCM) 10K type strain sequencing project: providing services to taxonomists for standard genome sequencing and annotation.</title>
        <authorList>
            <consortium name="The Broad Institute Genomics Platform"/>
            <consortium name="The Broad Institute Genome Sequencing Center for Infectious Disease"/>
            <person name="Wu L."/>
            <person name="Ma J."/>
        </authorList>
    </citation>
    <scope>NUCLEOTIDE SEQUENCE [LARGE SCALE GENOMIC DNA]</scope>
    <source>
        <strain evidence="5">JCM 10083</strain>
    </source>
</reference>
<evidence type="ECO:0000256" key="1">
    <source>
        <dbReference type="ARBA" id="ARBA00006754"/>
    </source>
</evidence>
<accession>A0ABW2SYE8</accession>
<sequence length="359" mass="38196">MIADDVQDLLEALAASVGRGMSVDDLEGRVVAHSAHHGEVDQVRAHAILSRSVPAAVGAWQEKHGVASTREPVRVPENPSLGMAARLCVPLLHQGRRVGYLWIIEGPGPLNPQEQGRAVRDAAAIAALLDDGGSSHTLSLLLTGEIGVRRAAGVLGEGPLRVLALRGDPALLREAVGAELARTRRPPAFTILDRHAVLLLNRGEDVTALGERLAARTRTGAGVSAPHPGLESAVRAHEEALTAARAAAAEPALRPVAHWPDLGVYRLLAEPVAGTPGTPGTFGGPLDALREHPALLVTLETYLDSGGDAQETARLLHLHRTSLYYRLTRIEQLADRNLKNGTHRLELHLALKLGRWNAV</sequence>
<evidence type="ECO:0000259" key="2">
    <source>
        <dbReference type="Pfam" id="PF13556"/>
    </source>
</evidence>
<dbReference type="EMBL" id="JBHTEE010000001">
    <property type="protein sequence ID" value="MFC7600887.1"/>
    <property type="molecule type" value="Genomic_DNA"/>
</dbReference>
<evidence type="ECO:0000259" key="3">
    <source>
        <dbReference type="Pfam" id="PF17853"/>
    </source>
</evidence>
<feature type="domain" description="PucR C-terminal helix-turn-helix" evidence="2">
    <location>
        <begin position="295"/>
        <end position="353"/>
    </location>
</feature>
<dbReference type="InterPro" id="IPR042070">
    <property type="entry name" value="PucR_C-HTH_sf"/>
</dbReference>
<comment type="caution">
    <text evidence="4">The sequence shown here is derived from an EMBL/GenBank/DDBJ whole genome shotgun (WGS) entry which is preliminary data.</text>
</comment>
<dbReference type="Pfam" id="PF17853">
    <property type="entry name" value="GGDEF_2"/>
    <property type="match status" value="1"/>
</dbReference>
<evidence type="ECO:0000313" key="4">
    <source>
        <dbReference type="EMBL" id="MFC7600887.1"/>
    </source>
</evidence>
<dbReference type="RefSeq" id="WP_343967874.1">
    <property type="nucleotide sequence ID" value="NZ_BAAAGK010000063.1"/>
</dbReference>